<organism evidence="1 2">
    <name type="scientific">Vasconcelosia minhoensis LEGE 07310</name>
    <dbReference type="NCBI Taxonomy" id="915328"/>
    <lineage>
        <taxon>Bacteria</taxon>
        <taxon>Bacillati</taxon>
        <taxon>Cyanobacteriota</taxon>
        <taxon>Cyanophyceae</taxon>
        <taxon>Nodosilineales</taxon>
        <taxon>Cymatolegaceae</taxon>
        <taxon>Vasconcelosia</taxon>
        <taxon>Vasconcelosia minhoensis</taxon>
    </lineage>
</organism>
<dbReference type="EMBL" id="JADEXG010000019">
    <property type="protein sequence ID" value="MBE9077596.1"/>
    <property type="molecule type" value="Genomic_DNA"/>
</dbReference>
<accession>A0A8J7ANX2</accession>
<evidence type="ECO:0000313" key="1">
    <source>
        <dbReference type="EMBL" id="MBE9077596.1"/>
    </source>
</evidence>
<proteinExistence type="predicted"/>
<gene>
    <name evidence="1" type="ORF">IQ241_09850</name>
</gene>
<dbReference type="AlphaFoldDB" id="A0A8J7ANX2"/>
<comment type="caution">
    <text evidence="1">The sequence shown here is derived from an EMBL/GenBank/DDBJ whole genome shotgun (WGS) entry which is preliminary data.</text>
</comment>
<protein>
    <submittedName>
        <fullName evidence="1">Uncharacterized protein</fullName>
    </submittedName>
</protein>
<keyword evidence="2" id="KW-1185">Reference proteome</keyword>
<evidence type="ECO:0000313" key="2">
    <source>
        <dbReference type="Proteomes" id="UP000636505"/>
    </source>
</evidence>
<reference evidence="1" key="1">
    <citation type="submission" date="2020-10" db="EMBL/GenBank/DDBJ databases">
        <authorList>
            <person name="Castelo-Branco R."/>
            <person name="Eusebio N."/>
            <person name="Adriana R."/>
            <person name="Vieira A."/>
            <person name="Brugerolle De Fraissinette N."/>
            <person name="Rezende De Castro R."/>
            <person name="Schneider M.P."/>
            <person name="Vasconcelos V."/>
            <person name="Leao P.N."/>
        </authorList>
    </citation>
    <scope>NUCLEOTIDE SEQUENCE</scope>
    <source>
        <strain evidence="1">LEGE 07310</strain>
    </source>
</reference>
<dbReference type="Proteomes" id="UP000636505">
    <property type="component" value="Unassembled WGS sequence"/>
</dbReference>
<name>A0A8J7ANX2_9CYAN</name>
<sequence>MRYLAKIHQKSATGEVLIQLLAHQRAEYLWETVTEEKLVMLEAATPFNEGLLVILDLDSQEAVTDLQDASDWVMEIVSQYLSQGMTPGALREEFNRVEQWRQSLTLQGQEVRRRALETAARRDEIQELEKNLKRKYEELEQRE</sequence>